<dbReference type="Proteomes" id="UP000075578">
    <property type="component" value="Unassembled WGS sequence"/>
</dbReference>
<organism evidence="2 3">
    <name type="scientific">Candidatus Methanofastidiosum methylothiophilum</name>
    <dbReference type="NCBI Taxonomy" id="1705564"/>
    <lineage>
        <taxon>Archaea</taxon>
        <taxon>Methanobacteriati</taxon>
        <taxon>Methanobacteriota</taxon>
        <taxon>Stenosarchaea group</taxon>
        <taxon>Candidatus Methanofastidiosia</taxon>
        <taxon>Candidatus Methanofastidiosales</taxon>
        <taxon>Candidatus Methanofastidiosaceae</taxon>
        <taxon>Candidatus Methanofastidiosum</taxon>
    </lineage>
</organism>
<dbReference type="PANTHER" id="PTHR12746:SF2">
    <property type="entry name" value="60S RIBOSOMAL EXPORT PROTEIN NMD3"/>
    <property type="match status" value="1"/>
</dbReference>
<dbReference type="InterPro" id="IPR039768">
    <property type="entry name" value="Nmd3"/>
</dbReference>
<dbReference type="PANTHER" id="PTHR12746">
    <property type="entry name" value="NONSENSE-MEDIATED MRNA DECAY PROTEIN 3"/>
    <property type="match status" value="1"/>
</dbReference>
<dbReference type="EMBL" id="LNGD01000048">
    <property type="protein sequence ID" value="KYC51927.1"/>
    <property type="molecule type" value="Genomic_DNA"/>
</dbReference>
<dbReference type="AlphaFoldDB" id="A0A150J3V4"/>
<proteinExistence type="predicted"/>
<evidence type="ECO:0000259" key="1">
    <source>
        <dbReference type="Pfam" id="PF04981"/>
    </source>
</evidence>
<reference evidence="2 3" key="1">
    <citation type="journal article" date="2016" name="ISME J.">
        <title>Chasing the elusive Euryarchaeota class WSA2: genomes reveal a uniquely fastidious methyl-reducing methanogen.</title>
        <authorList>
            <person name="Nobu M.K."/>
            <person name="Narihiro T."/>
            <person name="Kuroda K."/>
            <person name="Mei R."/>
            <person name="Liu W.T."/>
        </authorList>
    </citation>
    <scope>NUCLEOTIDE SEQUENCE [LARGE SCALE GENOMIC DNA]</scope>
    <source>
        <strain evidence="2">U1lsi0528_Bin089</strain>
    </source>
</reference>
<evidence type="ECO:0000313" key="2">
    <source>
        <dbReference type="EMBL" id="KYC51927.1"/>
    </source>
</evidence>
<name>A0A150J3V4_9EURY</name>
<dbReference type="InterPro" id="IPR007064">
    <property type="entry name" value="Nmd3_N"/>
</dbReference>
<evidence type="ECO:0000313" key="3">
    <source>
        <dbReference type="Proteomes" id="UP000075578"/>
    </source>
</evidence>
<dbReference type="GO" id="GO:0005737">
    <property type="term" value="C:cytoplasm"/>
    <property type="evidence" value="ECO:0007669"/>
    <property type="project" value="TreeGrafter"/>
</dbReference>
<protein>
    <submittedName>
        <fullName evidence="2">NMD3 family protein</fullName>
    </submittedName>
</protein>
<dbReference type="GO" id="GO:0043023">
    <property type="term" value="F:ribosomal large subunit binding"/>
    <property type="evidence" value="ECO:0007669"/>
    <property type="project" value="InterPro"/>
</dbReference>
<comment type="caution">
    <text evidence="2">The sequence shown here is derived from an EMBL/GenBank/DDBJ whole genome shotgun (WGS) entry which is preliminary data.</text>
</comment>
<accession>A0A150J3V4</accession>
<sequence>MKSCFICGKEGILIEGRCRECHIREAFRFSIPGRIKVPYCKSCNSYYTNRWKSLNDKLSFLNEILMSNISSNHEIIIVSEFSKKEKKTQIKLDFTEEGNVFKVKLEIRPFPDDPSFDMGVYTEILLSGEQCQICSRFYGGYYEAILQVRGEGKKIESNKTNLILEIIDDLSDRFISKDRMAFIAKIEEKKEGIDIYMGSLSAARKIANELLKKFGGEIGESHKLMGLDRDSGKKIYRTTITARLKDLTQRYAYYREHLYLLDISGDNFKLTSIEDGDILSIKGKEFEKELKKEAIRVINKDLLEIIDLVVTEVTPERYQMMKMSGDYEQFYILREQVHIKKILNAGDNAKAAIVDNRIIIIEQESII</sequence>
<dbReference type="Pfam" id="PF04981">
    <property type="entry name" value="NMD3"/>
    <property type="match status" value="1"/>
</dbReference>
<gene>
    <name evidence="2" type="ORF">AMQ74_00927</name>
</gene>
<feature type="domain" description="Nmd3 N-terminal" evidence="1">
    <location>
        <begin position="4"/>
        <end position="244"/>
    </location>
</feature>